<keyword evidence="6" id="KW-0560">Oxidoreductase</keyword>
<dbReference type="InterPro" id="IPR013819">
    <property type="entry name" value="LipOase_C"/>
</dbReference>
<sequence length="619" mass="70829">MPLGQKKKPTVCGKFNDSLIKLVVAMKSCNPSFIRCIKPNSSKTDREKSVGAAILKQTEYDINIAQQKRCTVKTEDGRWCHFPFIYRGRVYNKCTDVRHHKPWCSTTPKYKGRWGVCEEKDNNEEEEAKDCTVKTTKGEWCHFPFTYKGVKYEECTRKGFFVPWCATNDEYRWGVCAGPVGLDWNKLKETLNPEFDLEASVQVALKTEDSLEDAINQGVIYALRTSCCDDMMRSLDLTDRDPRRTMWNFLSPIALFASAKVGRNNELVPVAIQMDFSPDSKVYTPKDGDNWLIAKLNVQVTDIGYAQIVEHLAKCHYLIEPFCVSLKRTLPPMHPLNQILKYHCREVIVPNTFGTPALLNENRFIDLLFAYGNEGASRLLREAHPSSTWETTDFRGNIKKRGLADKKLLPYFPYRDDGIRILEVIERMVKSYVNLYYKQDKDVKDDVELQAYLNEVSLSGTGPNGGIGRIQGLPASINTTAELFEIVSRIISHLTIQHASVNYELSDYAEYIPNQPTKLYNDTRVEGGEFSVYRLPNRLTSAIEASFSNSLATFRFDTLFDYANELHDINAANLVNSYYCDLTNVVQPLMQELNGKRKESGYLTYPYFIPRWLPNGIQT</sequence>
<dbReference type="SUPFAM" id="SSF48484">
    <property type="entry name" value="Lipoxigenase"/>
    <property type="match status" value="1"/>
</dbReference>
<keyword evidence="4" id="KW-0067">ATP-binding</keyword>
<dbReference type="InterPro" id="IPR036961">
    <property type="entry name" value="Kinesin_motor_dom_sf"/>
</dbReference>
<evidence type="ECO:0000259" key="9">
    <source>
        <dbReference type="PROSITE" id="PS51092"/>
    </source>
</evidence>
<feature type="domain" description="Fibronectin type-II" evidence="9">
    <location>
        <begin position="136"/>
        <end position="178"/>
    </location>
</feature>
<dbReference type="Gene3D" id="1.20.58.530">
    <property type="match status" value="1"/>
</dbReference>
<keyword evidence="3" id="KW-0547">Nucleotide-binding</keyword>
<dbReference type="PROSITE" id="PS51092">
    <property type="entry name" value="FN2_2"/>
    <property type="match status" value="2"/>
</dbReference>
<evidence type="ECO:0000256" key="7">
    <source>
        <dbReference type="ARBA" id="ARBA00023157"/>
    </source>
</evidence>
<dbReference type="OrthoDB" id="5948445at2759"/>
<comment type="caution">
    <text evidence="11">The sequence shown here is derived from an EMBL/GenBank/DDBJ whole genome shotgun (WGS) entry which is preliminary data.</text>
</comment>
<evidence type="ECO:0008006" key="13">
    <source>
        <dbReference type="Google" id="ProtNLM"/>
    </source>
</evidence>
<dbReference type="GO" id="GO:0046872">
    <property type="term" value="F:metal ion binding"/>
    <property type="evidence" value="ECO:0007669"/>
    <property type="project" value="UniProtKB-KW"/>
</dbReference>
<keyword evidence="12" id="KW-1185">Reference proteome</keyword>
<proteinExistence type="predicted"/>
<evidence type="ECO:0000256" key="4">
    <source>
        <dbReference type="ARBA" id="ARBA00022840"/>
    </source>
</evidence>
<dbReference type="Gene3D" id="2.10.10.10">
    <property type="entry name" value="Fibronectin, type II, collagen-binding"/>
    <property type="match status" value="2"/>
</dbReference>
<evidence type="ECO:0000256" key="5">
    <source>
        <dbReference type="ARBA" id="ARBA00022964"/>
    </source>
</evidence>
<reference evidence="11" key="1">
    <citation type="submission" date="2023-01" db="EMBL/GenBank/DDBJ databases">
        <title>Genome assembly of the deep-sea coral Lophelia pertusa.</title>
        <authorList>
            <person name="Herrera S."/>
            <person name="Cordes E."/>
        </authorList>
    </citation>
    <scope>NUCLEOTIDE SEQUENCE</scope>
    <source>
        <strain evidence="11">USNM1676648</strain>
        <tissue evidence="11">Polyp</tissue>
    </source>
</reference>
<feature type="domain" description="Fibronectin type-II" evidence="9">
    <location>
        <begin position="75"/>
        <end position="119"/>
    </location>
</feature>
<dbReference type="InterPro" id="IPR027417">
    <property type="entry name" value="P-loop_NTPase"/>
</dbReference>
<dbReference type="PRINTS" id="PR00087">
    <property type="entry name" value="LIPOXYGENASE"/>
</dbReference>
<keyword evidence="1" id="KW-0479">Metal-binding</keyword>
<accession>A0A9X0CIC6</accession>
<dbReference type="Gene3D" id="3.10.450.60">
    <property type="match status" value="1"/>
</dbReference>
<dbReference type="Pfam" id="PF00305">
    <property type="entry name" value="Lipoxygenase"/>
    <property type="match status" value="1"/>
</dbReference>
<evidence type="ECO:0000256" key="1">
    <source>
        <dbReference type="ARBA" id="ARBA00022723"/>
    </source>
</evidence>
<organism evidence="11 12">
    <name type="scientific">Desmophyllum pertusum</name>
    <dbReference type="NCBI Taxonomy" id="174260"/>
    <lineage>
        <taxon>Eukaryota</taxon>
        <taxon>Metazoa</taxon>
        <taxon>Cnidaria</taxon>
        <taxon>Anthozoa</taxon>
        <taxon>Hexacorallia</taxon>
        <taxon>Scleractinia</taxon>
        <taxon>Caryophylliina</taxon>
        <taxon>Caryophylliidae</taxon>
        <taxon>Desmophyllum</taxon>
    </lineage>
</organism>
<evidence type="ECO:0000313" key="11">
    <source>
        <dbReference type="EMBL" id="KAJ7340312.1"/>
    </source>
</evidence>
<evidence type="ECO:0000256" key="6">
    <source>
        <dbReference type="ARBA" id="ARBA00023002"/>
    </source>
</evidence>
<dbReference type="InterPro" id="IPR000562">
    <property type="entry name" value="FN_type2_dom"/>
</dbReference>
<dbReference type="SUPFAM" id="SSF57440">
    <property type="entry name" value="Kringle-like"/>
    <property type="match status" value="2"/>
</dbReference>
<dbReference type="Gene3D" id="3.40.850.10">
    <property type="entry name" value="Kinesin motor domain"/>
    <property type="match status" value="1"/>
</dbReference>
<keyword evidence="7" id="KW-1015">Disulfide bond</keyword>
<dbReference type="PROSITE" id="PS51393">
    <property type="entry name" value="LIPOXYGENASE_3"/>
    <property type="match status" value="1"/>
</dbReference>
<evidence type="ECO:0000256" key="3">
    <source>
        <dbReference type="ARBA" id="ARBA00022741"/>
    </source>
</evidence>
<evidence type="ECO:0000313" key="12">
    <source>
        <dbReference type="Proteomes" id="UP001163046"/>
    </source>
</evidence>
<dbReference type="SMART" id="SM00059">
    <property type="entry name" value="FN2"/>
    <property type="match status" value="2"/>
</dbReference>
<dbReference type="InterPro" id="IPR013806">
    <property type="entry name" value="Kringle-like"/>
</dbReference>
<evidence type="ECO:0000259" key="10">
    <source>
        <dbReference type="PROSITE" id="PS51393"/>
    </source>
</evidence>
<name>A0A9X0CIC6_9CNID</name>
<dbReference type="CDD" id="cd00062">
    <property type="entry name" value="FN2"/>
    <property type="match status" value="2"/>
</dbReference>
<evidence type="ECO:0000256" key="8">
    <source>
        <dbReference type="PROSITE-ProRule" id="PRU00479"/>
    </source>
</evidence>
<gene>
    <name evidence="11" type="ORF">OS493_003045</name>
</gene>
<dbReference type="PANTHER" id="PTHR11771">
    <property type="entry name" value="LIPOXYGENASE"/>
    <property type="match status" value="1"/>
</dbReference>
<dbReference type="InterPro" id="IPR036943">
    <property type="entry name" value="FN_type2_sf"/>
</dbReference>
<dbReference type="Proteomes" id="UP001163046">
    <property type="component" value="Unassembled WGS sequence"/>
</dbReference>
<dbReference type="InterPro" id="IPR036226">
    <property type="entry name" value="LipOase_C_sf"/>
</dbReference>
<comment type="caution">
    <text evidence="8">Lacks conserved residue(s) required for the propagation of feature annotation.</text>
</comment>
<keyword evidence="5" id="KW-0223">Dioxygenase</keyword>
<dbReference type="Gene3D" id="1.20.245.10">
    <property type="entry name" value="Lipoxygenase-1, Domain 5"/>
    <property type="match status" value="1"/>
</dbReference>
<dbReference type="AlphaFoldDB" id="A0A9X0CIC6"/>
<protein>
    <recommendedName>
        <fullName evidence="13">Arachidonate 5-lipoxygenase</fullName>
    </recommendedName>
</protein>
<feature type="domain" description="Lipoxygenase" evidence="10">
    <location>
        <begin position="252"/>
        <end position="517"/>
    </location>
</feature>
<dbReference type="Pfam" id="PF00040">
    <property type="entry name" value="fn2"/>
    <property type="match status" value="2"/>
</dbReference>
<evidence type="ECO:0000256" key="2">
    <source>
        <dbReference type="ARBA" id="ARBA00022737"/>
    </source>
</evidence>
<dbReference type="SUPFAM" id="SSF52540">
    <property type="entry name" value="P-loop containing nucleoside triphosphate hydrolases"/>
    <property type="match status" value="1"/>
</dbReference>
<dbReference type="GO" id="GO:0034440">
    <property type="term" value="P:lipid oxidation"/>
    <property type="evidence" value="ECO:0007669"/>
    <property type="project" value="InterPro"/>
</dbReference>
<dbReference type="EMBL" id="MU827778">
    <property type="protein sequence ID" value="KAJ7340312.1"/>
    <property type="molecule type" value="Genomic_DNA"/>
</dbReference>
<dbReference type="GO" id="GO:0005524">
    <property type="term" value="F:ATP binding"/>
    <property type="evidence" value="ECO:0007669"/>
    <property type="project" value="UniProtKB-KW"/>
</dbReference>
<keyword evidence="2" id="KW-0677">Repeat</keyword>
<dbReference type="GO" id="GO:0016702">
    <property type="term" value="F:oxidoreductase activity, acting on single donors with incorporation of molecular oxygen, incorporation of two atoms of oxygen"/>
    <property type="evidence" value="ECO:0007669"/>
    <property type="project" value="InterPro"/>
</dbReference>
<dbReference type="InterPro" id="IPR000907">
    <property type="entry name" value="LipOase"/>
</dbReference>